<reference evidence="6" key="1">
    <citation type="journal article" date="2018" name="Nat. Microbiol.">
        <title>Leveraging single-cell genomics to expand the fungal tree of life.</title>
        <authorList>
            <person name="Ahrendt S.R."/>
            <person name="Quandt C.A."/>
            <person name="Ciobanu D."/>
            <person name="Clum A."/>
            <person name="Salamov A."/>
            <person name="Andreopoulos B."/>
            <person name="Cheng J.F."/>
            <person name="Woyke T."/>
            <person name="Pelin A."/>
            <person name="Henrissat B."/>
            <person name="Reynolds N.K."/>
            <person name="Benny G.L."/>
            <person name="Smith M.E."/>
            <person name="James T.Y."/>
            <person name="Grigoriev I.V."/>
        </authorList>
    </citation>
    <scope>NUCLEOTIDE SEQUENCE [LARGE SCALE GENOMIC DNA]</scope>
</reference>
<feature type="transmembrane region" description="Helical" evidence="3">
    <location>
        <begin position="149"/>
        <end position="169"/>
    </location>
</feature>
<dbReference type="PANTHER" id="PTHR11360:SF284">
    <property type="entry name" value="EG:103B4.3 PROTEIN-RELATED"/>
    <property type="match status" value="1"/>
</dbReference>
<dbReference type="PROSITE" id="PS50850">
    <property type="entry name" value="MFS"/>
    <property type="match status" value="1"/>
</dbReference>
<dbReference type="InterPro" id="IPR011701">
    <property type="entry name" value="MFS"/>
</dbReference>
<feature type="domain" description="Major facilitator superfamily (MFS) profile" evidence="4">
    <location>
        <begin position="26"/>
        <end position="427"/>
    </location>
</feature>
<evidence type="ECO:0000313" key="6">
    <source>
        <dbReference type="Proteomes" id="UP000267251"/>
    </source>
</evidence>
<dbReference type="EMBL" id="KZ988096">
    <property type="protein sequence ID" value="RKP13149.1"/>
    <property type="molecule type" value="Genomic_DNA"/>
</dbReference>
<dbReference type="PANTHER" id="PTHR11360">
    <property type="entry name" value="MONOCARBOXYLATE TRANSPORTER"/>
    <property type="match status" value="1"/>
</dbReference>
<dbReference type="InterPro" id="IPR050327">
    <property type="entry name" value="Proton-linked_MCT"/>
</dbReference>
<dbReference type="Gene3D" id="1.20.1250.20">
    <property type="entry name" value="MFS general substrate transporter like domains"/>
    <property type="match status" value="1"/>
</dbReference>
<dbReference type="InterPro" id="IPR036259">
    <property type="entry name" value="MFS_trans_sf"/>
</dbReference>
<evidence type="ECO:0000256" key="2">
    <source>
        <dbReference type="ARBA" id="ARBA00006727"/>
    </source>
</evidence>
<gene>
    <name evidence="5" type="ORF">BJ684DRAFT_10481</name>
</gene>
<feature type="transmembrane region" description="Helical" evidence="3">
    <location>
        <begin position="310"/>
        <end position="329"/>
    </location>
</feature>
<comment type="subcellular location">
    <subcellularLocation>
        <location evidence="1">Membrane</location>
        <topology evidence="1">Multi-pass membrane protein</topology>
    </subcellularLocation>
</comment>
<dbReference type="GO" id="GO:0022857">
    <property type="term" value="F:transmembrane transporter activity"/>
    <property type="evidence" value="ECO:0007669"/>
    <property type="project" value="InterPro"/>
</dbReference>
<sequence length="434" mass="47658">MQTAVEKNSPTIDIYPPDHPKGWWMMFFVFCINFSLSGCLLSWGLYQRAYLEGDYRNEKSSTVTLIGGTCAALVYGLGIVFGKLIQIYGIRWPLIIGTILYPVGLVLASFSTSIWHLFLTQSLIPGIGCSLVLFSASHLPSQWFDRRRGLASGIAVSGTSVGAATILQITQVMINRWGVRWALRVSALIYLALLLLPCIFLQERIRCCPTSEEETIERSKESRRRRIARIMRELIDLSLLLNPKVALLAVSATIYIISYTSPYYFLPSYATFIGLPDEMGAIATMVLTLSSGVGRIVAGWLADRYGSINILFITLTLSGVVTLLIWPFATSLALLMVFAILFGLFQASFMSLVPVITASLVPLHEAASAIGVVMGIQFPGDIVGPAVFGALVDATAPNTSYLPAELFNGACCIIASLLLLPLRWMITRTFWTKV</sequence>
<keyword evidence="3" id="KW-0472">Membrane</keyword>
<feature type="transmembrane region" description="Helical" evidence="3">
    <location>
        <begin position="234"/>
        <end position="259"/>
    </location>
</feature>
<proteinExistence type="inferred from homology"/>
<accession>A0A4V1IY32</accession>
<comment type="similarity">
    <text evidence="2">Belongs to the major facilitator superfamily. Monocarboxylate porter (TC 2.A.1.13) family.</text>
</comment>
<evidence type="ECO:0000313" key="5">
    <source>
        <dbReference type="EMBL" id="RKP13149.1"/>
    </source>
</evidence>
<feature type="transmembrane region" description="Helical" evidence="3">
    <location>
        <begin position="369"/>
        <end position="391"/>
    </location>
</feature>
<keyword evidence="3" id="KW-0812">Transmembrane</keyword>
<feature type="transmembrane region" description="Helical" evidence="3">
    <location>
        <begin position="65"/>
        <end position="85"/>
    </location>
</feature>
<feature type="transmembrane region" description="Helical" evidence="3">
    <location>
        <begin position="117"/>
        <end position="137"/>
    </location>
</feature>
<keyword evidence="3" id="KW-1133">Transmembrane helix</keyword>
<feature type="transmembrane region" description="Helical" evidence="3">
    <location>
        <begin position="23"/>
        <end position="45"/>
    </location>
</feature>
<evidence type="ECO:0000259" key="4">
    <source>
        <dbReference type="PROSITE" id="PS50850"/>
    </source>
</evidence>
<feature type="transmembrane region" description="Helical" evidence="3">
    <location>
        <begin position="181"/>
        <end position="201"/>
    </location>
</feature>
<dbReference type="Pfam" id="PF07690">
    <property type="entry name" value="MFS_1"/>
    <property type="match status" value="1"/>
</dbReference>
<evidence type="ECO:0000256" key="1">
    <source>
        <dbReference type="ARBA" id="ARBA00004141"/>
    </source>
</evidence>
<organism evidence="5 6">
    <name type="scientific">Piptocephalis cylindrospora</name>
    <dbReference type="NCBI Taxonomy" id="1907219"/>
    <lineage>
        <taxon>Eukaryota</taxon>
        <taxon>Fungi</taxon>
        <taxon>Fungi incertae sedis</taxon>
        <taxon>Zoopagomycota</taxon>
        <taxon>Zoopagomycotina</taxon>
        <taxon>Zoopagomycetes</taxon>
        <taxon>Zoopagales</taxon>
        <taxon>Piptocephalidaceae</taxon>
        <taxon>Piptocephalis</taxon>
    </lineage>
</organism>
<feature type="transmembrane region" description="Helical" evidence="3">
    <location>
        <begin position="406"/>
        <end position="426"/>
    </location>
</feature>
<feature type="transmembrane region" description="Helical" evidence="3">
    <location>
        <begin position="92"/>
        <end position="111"/>
    </location>
</feature>
<dbReference type="InterPro" id="IPR020846">
    <property type="entry name" value="MFS_dom"/>
</dbReference>
<feature type="transmembrane region" description="Helical" evidence="3">
    <location>
        <begin position="335"/>
        <end position="357"/>
    </location>
</feature>
<feature type="transmembrane region" description="Helical" evidence="3">
    <location>
        <begin position="279"/>
        <end position="298"/>
    </location>
</feature>
<dbReference type="Proteomes" id="UP000267251">
    <property type="component" value="Unassembled WGS sequence"/>
</dbReference>
<dbReference type="SUPFAM" id="SSF103473">
    <property type="entry name" value="MFS general substrate transporter"/>
    <property type="match status" value="1"/>
</dbReference>
<evidence type="ECO:0000256" key="3">
    <source>
        <dbReference type="SAM" id="Phobius"/>
    </source>
</evidence>
<protein>
    <submittedName>
        <fullName evidence="5">Major facilitator superfamily domain-containing protein</fullName>
    </submittedName>
</protein>
<dbReference type="OrthoDB" id="2213137at2759"/>
<name>A0A4V1IY32_9FUNG</name>
<dbReference type="GO" id="GO:0016020">
    <property type="term" value="C:membrane"/>
    <property type="evidence" value="ECO:0007669"/>
    <property type="project" value="UniProtKB-SubCell"/>
</dbReference>
<keyword evidence="6" id="KW-1185">Reference proteome</keyword>
<dbReference type="AlphaFoldDB" id="A0A4V1IY32"/>